<evidence type="ECO:0000313" key="1">
    <source>
        <dbReference type="EMBL" id="QNP67204.1"/>
    </source>
</evidence>
<keyword evidence="2" id="KW-1185">Reference proteome</keyword>
<organism evidence="1 2">
    <name type="scientific">Streptomyces genisteinicus</name>
    <dbReference type="NCBI Taxonomy" id="2768068"/>
    <lineage>
        <taxon>Bacteria</taxon>
        <taxon>Bacillati</taxon>
        <taxon>Actinomycetota</taxon>
        <taxon>Actinomycetes</taxon>
        <taxon>Kitasatosporales</taxon>
        <taxon>Streptomycetaceae</taxon>
        <taxon>Streptomyces</taxon>
    </lineage>
</organism>
<protein>
    <submittedName>
        <fullName evidence="1">Uncharacterized protein</fullName>
    </submittedName>
</protein>
<dbReference type="EMBL" id="CP060825">
    <property type="protein sequence ID" value="QNP67204.1"/>
    <property type="molecule type" value="Genomic_DNA"/>
</dbReference>
<dbReference type="KEGG" id="sgj:IAG43_01900"/>
<sequence length="130" mass="14582">MTVPSGRSWQQHRLVENDALRTRLAPLFGALPMSHSLLQEPHGGQHCRHSAGALRIWHDTDPGRWPNTLYRQLAEADGPRSGLGEITVTLRLVAREGEVRLADRVIAECNVRADGRLLLTQVPERLTPER</sequence>
<reference evidence="1 2" key="1">
    <citation type="submission" date="2020-08" db="EMBL/GenBank/DDBJ databases">
        <title>A novel species.</title>
        <authorList>
            <person name="Gao J."/>
        </authorList>
    </citation>
    <scope>NUCLEOTIDE SEQUENCE [LARGE SCALE GENOMIC DNA]</scope>
    <source>
        <strain evidence="1 2">CRPJ-33</strain>
    </source>
</reference>
<dbReference type="AlphaFoldDB" id="A0A7H0I338"/>
<name>A0A7H0I338_9ACTN</name>
<evidence type="ECO:0000313" key="2">
    <source>
        <dbReference type="Proteomes" id="UP000516230"/>
    </source>
</evidence>
<accession>A0A7H0I338</accession>
<gene>
    <name evidence="1" type="ORF">IAG43_01900</name>
</gene>
<dbReference type="Proteomes" id="UP000516230">
    <property type="component" value="Chromosome"/>
</dbReference>
<proteinExistence type="predicted"/>